<name>A0A543GCN3_9PSEU</name>
<evidence type="ECO:0000256" key="1">
    <source>
        <dbReference type="SAM" id="MobiDB-lite"/>
    </source>
</evidence>
<dbReference type="Proteomes" id="UP000319818">
    <property type="component" value="Unassembled WGS sequence"/>
</dbReference>
<evidence type="ECO:0000313" key="3">
    <source>
        <dbReference type="Proteomes" id="UP000319818"/>
    </source>
</evidence>
<comment type="caution">
    <text evidence="2">The sequence shown here is derived from an EMBL/GenBank/DDBJ whole genome shotgun (WGS) entry which is preliminary data.</text>
</comment>
<feature type="region of interest" description="Disordered" evidence="1">
    <location>
        <begin position="130"/>
        <end position="152"/>
    </location>
</feature>
<feature type="compositionally biased region" description="Basic and acidic residues" evidence="1">
    <location>
        <begin position="37"/>
        <end position="53"/>
    </location>
</feature>
<feature type="compositionally biased region" description="Pro residues" evidence="1">
    <location>
        <begin position="137"/>
        <end position="152"/>
    </location>
</feature>
<dbReference type="EMBL" id="VFPH01000001">
    <property type="protein sequence ID" value="TQM43829.1"/>
    <property type="molecule type" value="Genomic_DNA"/>
</dbReference>
<evidence type="ECO:0000313" key="2">
    <source>
        <dbReference type="EMBL" id="TQM43829.1"/>
    </source>
</evidence>
<feature type="region of interest" description="Disordered" evidence="1">
    <location>
        <begin position="1"/>
        <end position="57"/>
    </location>
</feature>
<organism evidence="2 3">
    <name type="scientific">Pseudonocardia cypriaca</name>
    <dbReference type="NCBI Taxonomy" id="882449"/>
    <lineage>
        <taxon>Bacteria</taxon>
        <taxon>Bacillati</taxon>
        <taxon>Actinomycetota</taxon>
        <taxon>Actinomycetes</taxon>
        <taxon>Pseudonocardiales</taxon>
        <taxon>Pseudonocardiaceae</taxon>
        <taxon>Pseudonocardia</taxon>
    </lineage>
</organism>
<gene>
    <name evidence="2" type="ORF">FB388_1181</name>
</gene>
<proteinExistence type="predicted"/>
<dbReference type="AlphaFoldDB" id="A0A543GCN3"/>
<protein>
    <submittedName>
        <fullName evidence="2">Uncharacterized protein</fullName>
    </submittedName>
</protein>
<reference evidence="2 3" key="1">
    <citation type="submission" date="2019-06" db="EMBL/GenBank/DDBJ databases">
        <title>Sequencing the genomes of 1000 actinobacteria strains.</title>
        <authorList>
            <person name="Klenk H.-P."/>
        </authorList>
    </citation>
    <scope>NUCLEOTIDE SEQUENCE [LARGE SCALE GENOMIC DNA]</scope>
    <source>
        <strain evidence="2 3">DSM 45511</strain>
    </source>
</reference>
<accession>A0A543GCN3</accession>
<keyword evidence="3" id="KW-1185">Reference proteome</keyword>
<dbReference type="RefSeq" id="WP_246121660.1">
    <property type="nucleotide sequence ID" value="NZ_VFPH01000001.1"/>
</dbReference>
<sequence>MAGKTRNADTRTGGTATPADEQAGRKAEASADSTPAEEIRPERPAEGPFEGHRSATVNLPFVTAQFRMPDLRTPTRQDLQAAARGVRSLLPTQPPSRKSMLFYGGLAATAAVGVIEWPVATAIGIGSALASRGAADPTPPAQKPPADAPRDT</sequence>